<dbReference type="AlphaFoldDB" id="A0A820GM78"/>
<dbReference type="EMBL" id="CAJOBB010012738">
    <property type="protein sequence ID" value="CAF4280980.1"/>
    <property type="molecule type" value="Genomic_DNA"/>
</dbReference>
<evidence type="ECO:0000313" key="1">
    <source>
        <dbReference type="EMBL" id="CAF4280980.1"/>
    </source>
</evidence>
<comment type="caution">
    <text evidence="1">The sequence shown here is derived from an EMBL/GenBank/DDBJ whole genome shotgun (WGS) entry which is preliminary data.</text>
</comment>
<sequence>MKDSDLNDAQFIRSSFDKLSLISVNITNGSFIGCDSECAENSTDVLISSSQTTFKKQLQNPYIKSNNGTIQWKSAKLEFKLVTEKKGFFNLRVTFHKNSTSCLIDNIEFRLKQVPNKKPS</sequence>
<dbReference type="Proteomes" id="UP000663868">
    <property type="component" value="Unassembled WGS sequence"/>
</dbReference>
<reference evidence="1" key="1">
    <citation type="submission" date="2021-02" db="EMBL/GenBank/DDBJ databases">
        <authorList>
            <person name="Nowell W R."/>
        </authorList>
    </citation>
    <scope>NUCLEOTIDE SEQUENCE</scope>
</reference>
<protein>
    <submittedName>
        <fullName evidence="1">Uncharacterized protein</fullName>
    </submittedName>
</protein>
<dbReference type="PROSITE" id="PS51257">
    <property type="entry name" value="PROKAR_LIPOPROTEIN"/>
    <property type="match status" value="1"/>
</dbReference>
<evidence type="ECO:0000313" key="2">
    <source>
        <dbReference type="Proteomes" id="UP000663868"/>
    </source>
</evidence>
<proteinExistence type="predicted"/>
<organism evidence="1 2">
    <name type="scientific">Adineta steineri</name>
    <dbReference type="NCBI Taxonomy" id="433720"/>
    <lineage>
        <taxon>Eukaryota</taxon>
        <taxon>Metazoa</taxon>
        <taxon>Spiralia</taxon>
        <taxon>Gnathifera</taxon>
        <taxon>Rotifera</taxon>
        <taxon>Eurotatoria</taxon>
        <taxon>Bdelloidea</taxon>
        <taxon>Adinetida</taxon>
        <taxon>Adinetidae</taxon>
        <taxon>Adineta</taxon>
    </lineage>
</organism>
<name>A0A820GM78_9BILA</name>
<gene>
    <name evidence="1" type="ORF">KXQ929_LOCUS44434</name>
</gene>
<accession>A0A820GM78</accession>